<name>A0A9K3J0G0_HELAN</name>
<sequence>MFRTEQEDIGLAMTWMPFTEQSDRQETIILQLKEFCALTLTIKLFILINFLCIVSN</sequence>
<gene>
    <name evidence="1" type="ORF">HanXRQr2_Chr05g0223741</name>
</gene>
<protein>
    <submittedName>
        <fullName evidence="1">Uncharacterized protein</fullName>
    </submittedName>
</protein>
<reference evidence="1" key="1">
    <citation type="journal article" date="2017" name="Nature">
        <title>The sunflower genome provides insights into oil metabolism, flowering and Asterid evolution.</title>
        <authorList>
            <person name="Badouin H."/>
            <person name="Gouzy J."/>
            <person name="Grassa C.J."/>
            <person name="Murat F."/>
            <person name="Staton S.E."/>
            <person name="Cottret L."/>
            <person name="Lelandais-Briere C."/>
            <person name="Owens G.L."/>
            <person name="Carrere S."/>
            <person name="Mayjonade B."/>
            <person name="Legrand L."/>
            <person name="Gill N."/>
            <person name="Kane N.C."/>
            <person name="Bowers J.E."/>
            <person name="Hubner S."/>
            <person name="Bellec A."/>
            <person name="Berard A."/>
            <person name="Berges H."/>
            <person name="Blanchet N."/>
            <person name="Boniface M.C."/>
            <person name="Brunel D."/>
            <person name="Catrice O."/>
            <person name="Chaidir N."/>
            <person name="Claudel C."/>
            <person name="Donnadieu C."/>
            <person name="Faraut T."/>
            <person name="Fievet G."/>
            <person name="Helmstetter N."/>
            <person name="King M."/>
            <person name="Knapp S.J."/>
            <person name="Lai Z."/>
            <person name="Le Paslier M.C."/>
            <person name="Lippi Y."/>
            <person name="Lorenzon L."/>
            <person name="Mandel J.R."/>
            <person name="Marage G."/>
            <person name="Marchand G."/>
            <person name="Marquand E."/>
            <person name="Bret-Mestries E."/>
            <person name="Morien E."/>
            <person name="Nambeesan S."/>
            <person name="Nguyen T."/>
            <person name="Pegot-Espagnet P."/>
            <person name="Pouilly N."/>
            <person name="Raftis F."/>
            <person name="Sallet E."/>
            <person name="Schiex T."/>
            <person name="Thomas J."/>
            <person name="Vandecasteele C."/>
            <person name="Vares D."/>
            <person name="Vear F."/>
            <person name="Vautrin S."/>
            <person name="Crespi M."/>
            <person name="Mangin B."/>
            <person name="Burke J.M."/>
            <person name="Salse J."/>
            <person name="Munos S."/>
            <person name="Vincourt P."/>
            <person name="Rieseberg L.H."/>
            <person name="Langlade N.B."/>
        </authorList>
    </citation>
    <scope>NUCLEOTIDE SEQUENCE</scope>
    <source>
        <tissue evidence="1">Leaves</tissue>
    </source>
</reference>
<dbReference type="EMBL" id="MNCJ02000320">
    <property type="protein sequence ID" value="KAF5806634.1"/>
    <property type="molecule type" value="Genomic_DNA"/>
</dbReference>
<proteinExistence type="predicted"/>
<accession>A0A9K3J0G0</accession>
<dbReference type="Proteomes" id="UP000215914">
    <property type="component" value="Unassembled WGS sequence"/>
</dbReference>
<evidence type="ECO:0000313" key="1">
    <source>
        <dbReference type="EMBL" id="KAF5806634.1"/>
    </source>
</evidence>
<reference evidence="1" key="2">
    <citation type="submission" date="2020-06" db="EMBL/GenBank/DDBJ databases">
        <title>Helianthus annuus Genome sequencing and assembly Release 2.</title>
        <authorList>
            <person name="Gouzy J."/>
            <person name="Langlade N."/>
            <person name="Munos S."/>
        </authorList>
    </citation>
    <scope>NUCLEOTIDE SEQUENCE</scope>
    <source>
        <tissue evidence="1">Leaves</tissue>
    </source>
</reference>
<keyword evidence="2" id="KW-1185">Reference proteome</keyword>
<comment type="caution">
    <text evidence="1">The sequence shown here is derived from an EMBL/GenBank/DDBJ whole genome shotgun (WGS) entry which is preliminary data.</text>
</comment>
<dbReference type="AlphaFoldDB" id="A0A9K3J0G0"/>
<evidence type="ECO:0000313" key="2">
    <source>
        <dbReference type="Proteomes" id="UP000215914"/>
    </source>
</evidence>
<dbReference type="Gramene" id="mRNA:HanXRQr2_Chr05g0223741">
    <property type="protein sequence ID" value="CDS:HanXRQr2_Chr05g0223741.1"/>
    <property type="gene ID" value="HanXRQr2_Chr05g0223741"/>
</dbReference>
<organism evidence="1 2">
    <name type="scientific">Helianthus annuus</name>
    <name type="common">Common sunflower</name>
    <dbReference type="NCBI Taxonomy" id="4232"/>
    <lineage>
        <taxon>Eukaryota</taxon>
        <taxon>Viridiplantae</taxon>
        <taxon>Streptophyta</taxon>
        <taxon>Embryophyta</taxon>
        <taxon>Tracheophyta</taxon>
        <taxon>Spermatophyta</taxon>
        <taxon>Magnoliopsida</taxon>
        <taxon>eudicotyledons</taxon>
        <taxon>Gunneridae</taxon>
        <taxon>Pentapetalae</taxon>
        <taxon>asterids</taxon>
        <taxon>campanulids</taxon>
        <taxon>Asterales</taxon>
        <taxon>Asteraceae</taxon>
        <taxon>Asteroideae</taxon>
        <taxon>Heliantheae alliance</taxon>
        <taxon>Heliantheae</taxon>
        <taxon>Helianthus</taxon>
    </lineage>
</organism>